<evidence type="ECO:0000256" key="7">
    <source>
        <dbReference type="ARBA" id="ARBA00022840"/>
    </source>
</evidence>
<comment type="caution">
    <text evidence="18">The sequence shown here is derived from an EMBL/GenBank/DDBJ whole genome shotgun (WGS) entry which is preliminary data.</text>
</comment>
<dbReference type="InterPro" id="IPR014017">
    <property type="entry name" value="DNA_helicase_UvrD-like_C"/>
</dbReference>
<dbReference type="PANTHER" id="PTHR11070">
    <property type="entry name" value="UVRD / RECB / PCRA DNA HELICASE FAMILY MEMBER"/>
    <property type="match status" value="1"/>
</dbReference>
<keyword evidence="9 13" id="KW-0234">DNA repair</keyword>
<comment type="cofactor">
    <cofactor evidence="13">
        <name>Mg(2+)</name>
        <dbReference type="ChEBI" id="CHEBI:18420"/>
    </cofactor>
</comment>
<comment type="similarity">
    <text evidence="13">Belongs to the helicase family. AddA subfamily.</text>
</comment>
<feature type="binding site" evidence="14">
    <location>
        <begin position="22"/>
        <end position="29"/>
    </location>
    <ligand>
        <name>ATP</name>
        <dbReference type="ChEBI" id="CHEBI:30616"/>
    </ligand>
</feature>
<dbReference type="InterPro" id="IPR011335">
    <property type="entry name" value="Restrct_endonuc-II-like"/>
</dbReference>
<dbReference type="InterPro" id="IPR027417">
    <property type="entry name" value="P-loop_NTPase"/>
</dbReference>
<dbReference type="EC" id="3.1.-.-" evidence="13"/>
<evidence type="ECO:0000256" key="11">
    <source>
        <dbReference type="ARBA" id="ARBA00034617"/>
    </source>
</evidence>
<proteinExistence type="inferred from homology"/>
<evidence type="ECO:0000256" key="10">
    <source>
        <dbReference type="ARBA" id="ARBA00023235"/>
    </source>
</evidence>
<evidence type="ECO:0000256" key="3">
    <source>
        <dbReference type="ARBA" id="ARBA00022763"/>
    </source>
</evidence>
<comment type="function">
    <text evidence="13">The heterodimer acts as both an ATP-dependent DNA helicase and an ATP-dependent, dual-direction single-stranded exonuclease. Recognizes the chi site generating a DNA molecule suitable for the initiation of homologous recombination. The AddA nuclease domain is required for chi fragment generation; this subunit has the helicase and 3' -&gt; 5' nuclease activities.</text>
</comment>
<name>A0ABY0EQP6_CLOTA</name>
<reference evidence="18 19" key="1">
    <citation type="submission" date="2018-06" db="EMBL/GenBank/DDBJ databases">
        <title>Genome conservation of Clostridium tetani.</title>
        <authorList>
            <person name="Bruggemann H."/>
            <person name="Popoff M.R."/>
        </authorList>
    </citation>
    <scope>NUCLEOTIDE SEQUENCE [LARGE SCALE GENOMIC DNA]</scope>
    <source>
        <strain evidence="18 19">63.05</strain>
    </source>
</reference>
<sequence>MKWTDEQRKAITTKDCNLLVAAAAGSGKTAVLVQRIIEKIMDEKNPVDIDRLLIVTFTKAAASEMKERIGDAISEELDKNPDSKILQRQLTLLNRSNITTIHSFCLKVIRNNFHLIDIDPTFRVADETETILLKQEALEEVFENVYYDGNYTDEFKELLNSFGGKDDRKLSELVQNLYNFSQSLSWPFKWLNEKVEGFNIEKDYDFGKSIWGTTLKENIKIELEGVKNQFQRSLNILKEYEEELVDYIEVIEEELNYIKKLLDEYENNNIIDGLLYFDLSRLPGKRLKGEVKNTKDKAIKVRDKAKESINKLKEDIGLGYENVEKNMKDLYPRMKCLIELVMKFTMEYDKRKREKNIIDFNDIEHFTLEILTDFDKEEKVNPSSVALEYRNKFEEVLVDEYQDSNFVQEAILNSISRQNNLQSKIEDEKLIIPNLFMVGDIKQSIYRFRQAKPELFLKKYNNYSEEASSKYRKIKLFKNFRSRKNVIEGVNFIFKQIMSKNIGELEYGEEEKLNYGADFKELEEGKDLERDIEIHLMDKEENIESYTEDLGLEEEENIDNIQLEARMVGKVINNLIKDEEGNSFMIQDKSTKEYRKVQYRDIVILMRSTSAMANVFTEELNNAGIPVFADTSSGYFETIEIKTIMSILQIVDNPRQDIPMLSVLRCPIFSFSPEDIIDIRLINRGISIYECLEKIKNEELCLEEEKVYVDEINEELKERIISFLEKLNLWRDNSIHMSIDQFIWYLYTETGYYGYVGAMPGGVQRQANLRLLFERAKQYENTSYKGFFNFISFINKLRNTSGDMGSAKILGENENVIKIMSIHKSKGLEFPVVIMAGAGRGFNLQDIRKDVLFHHQLGFGPEYVDLDKKIKYPTIMKKIIAQKIKLETFSEEMRILYVAFTRAKEKLIITGSVKNIEKSMSEWCFTGGEGGKRLPEYEVIKSKNYLDWIMPTLTRHICFQEYIRRQFPEIEMKNGIEDNSCWSLQLWHKKELLEDKLEETKERDIIKEIELNKEKSCKNIYEEEVEKRLNWKYKYIKASEIPAKLSVSEIKSRFELLDTGNSDNLIEENIFLRKPQFLEEFKKFSSAEIGTFTHLVIQHIDFQRTNSIKDIENQIEELIKGEFLTKEQAKVINVKKIYNFIKNPIVDRIKKSDNVRREESFYIEMSSKDLIPSISEVYKDEKILIQGVIDLYFEEGDDLIILDYKTDYIEDIEDIEKTKEKYYLQMDYYKKALERITGKKVKEKYLYLFNIDKLENI</sequence>
<keyword evidence="10 13" id="KW-0413">Isomerase</keyword>
<dbReference type="InterPro" id="IPR038726">
    <property type="entry name" value="PDDEXK_AddAB-type"/>
</dbReference>
<dbReference type="InterPro" id="IPR000212">
    <property type="entry name" value="DNA_helicase_UvrD/REP"/>
</dbReference>
<dbReference type="PROSITE" id="PS51217">
    <property type="entry name" value="UVRD_HELICASE_CTER"/>
    <property type="match status" value="1"/>
</dbReference>
<dbReference type="InterPro" id="IPR011604">
    <property type="entry name" value="PDDEXK-like_dom_sf"/>
</dbReference>
<evidence type="ECO:0000256" key="8">
    <source>
        <dbReference type="ARBA" id="ARBA00023125"/>
    </source>
</evidence>
<keyword evidence="8 13" id="KW-0238">DNA-binding</keyword>
<dbReference type="CDD" id="cd17932">
    <property type="entry name" value="DEXQc_UvrD"/>
    <property type="match status" value="1"/>
</dbReference>
<evidence type="ECO:0000256" key="4">
    <source>
        <dbReference type="ARBA" id="ARBA00022801"/>
    </source>
</evidence>
<dbReference type="SUPFAM" id="SSF52980">
    <property type="entry name" value="Restriction endonuclease-like"/>
    <property type="match status" value="1"/>
</dbReference>
<evidence type="ECO:0000259" key="16">
    <source>
        <dbReference type="PROSITE" id="PS51198"/>
    </source>
</evidence>
<evidence type="ECO:0000313" key="18">
    <source>
        <dbReference type="EMBL" id="RXI54538.1"/>
    </source>
</evidence>
<keyword evidence="15" id="KW-0175">Coiled coil</keyword>
<protein>
    <recommendedName>
        <fullName evidence="13">ATP-dependent helicase/nuclease subunit A</fullName>
        <ecNumber evidence="13">3.1.-.-</ecNumber>
        <ecNumber evidence="13">5.6.2.4</ecNumber>
    </recommendedName>
    <alternativeName>
        <fullName evidence="13">ATP-dependent helicase/nuclease AddA</fullName>
    </alternativeName>
    <alternativeName>
        <fullName evidence="13">DNA 3'-5' helicase AddA</fullName>
    </alternativeName>
</protein>
<dbReference type="RefSeq" id="WP_039260720.1">
    <property type="nucleotide sequence ID" value="NZ_JSWD01000035.1"/>
</dbReference>
<dbReference type="Pfam" id="PF12705">
    <property type="entry name" value="PDDEXK_1"/>
    <property type="match status" value="1"/>
</dbReference>
<dbReference type="HAMAP" id="MF_01451">
    <property type="entry name" value="AddA"/>
    <property type="match status" value="1"/>
</dbReference>
<evidence type="ECO:0000259" key="17">
    <source>
        <dbReference type="PROSITE" id="PS51217"/>
    </source>
</evidence>
<keyword evidence="1 13" id="KW-0540">Nuclease</keyword>
<evidence type="ECO:0000256" key="13">
    <source>
        <dbReference type="HAMAP-Rule" id="MF_01451"/>
    </source>
</evidence>
<evidence type="ECO:0000256" key="1">
    <source>
        <dbReference type="ARBA" id="ARBA00022722"/>
    </source>
</evidence>
<dbReference type="Gene3D" id="3.90.320.10">
    <property type="match status" value="1"/>
</dbReference>
<dbReference type="EMBL" id="QMAU01000040">
    <property type="protein sequence ID" value="RXI54538.1"/>
    <property type="molecule type" value="Genomic_DNA"/>
</dbReference>
<keyword evidence="5 13" id="KW-0347">Helicase</keyword>
<dbReference type="SUPFAM" id="SSF52540">
    <property type="entry name" value="P-loop containing nucleoside triphosphate hydrolases"/>
    <property type="match status" value="1"/>
</dbReference>
<feature type="coiled-coil region" evidence="15">
    <location>
        <begin position="223"/>
        <end position="268"/>
    </location>
</feature>
<feature type="domain" description="UvrD-like helicase C-terminal" evidence="17">
    <location>
        <begin position="522"/>
        <end position="827"/>
    </location>
</feature>
<gene>
    <name evidence="13 18" type="primary">addA</name>
    <name evidence="18" type="ORF">DP131_09695</name>
</gene>
<feature type="domain" description="UvrD-like helicase ATP-binding" evidence="16">
    <location>
        <begin position="1"/>
        <end position="483"/>
    </location>
</feature>
<evidence type="ECO:0000256" key="14">
    <source>
        <dbReference type="PROSITE-ProRule" id="PRU00560"/>
    </source>
</evidence>
<dbReference type="Gene3D" id="3.40.50.300">
    <property type="entry name" value="P-loop containing nucleotide triphosphate hydrolases"/>
    <property type="match status" value="4"/>
</dbReference>
<dbReference type="Pfam" id="PF13361">
    <property type="entry name" value="UvrD_C"/>
    <property type="match status" value="1"/>
</dbReference>
<dbReference type="Proteomes" id="UP000290273">
    <property type="component" value="Unassembled WGS sequence"/>
</dbReference>
<dbReference type="PANTHER" id="PTHR11070:SF48">
    <property type="entry name" value="ATP-DEPENDENT HELICASE_NUCLEASE SUBUNIT A"/>
    <property type="match status" value="1"/>
</dbReference>
<keyword evidence="3 13" id="KW-0227">DNA damage</keyword>
<evidence type="ECO:0000256" key="6">
    <source>
        <dbReference type="ARBA" id="ARBA00022839"/>
    </source>
</evidence>
<dbReference type="Pfam" id="PF00580">
    <property type="entry name" value="UvrD-helicase"/>
    <property type="match status" value="1"/>
</dbReference>
<comment type="catalytic activity">
    <reaction evidence="11 13">
        <text>Couples ATP hydrolysis with the unwinding of duplex DNA by translocating in the 3'-5' direction.</text>
        <dbReference type="EC" id="5.6.2.4"/>
    </reaction>
</comment>
<keyword evidence="4 13" id="KW-0378">Hydrolase</keyword>
<keyword evidence="7 13" id="KW-0067">ATP-binding</keyword>
<evidence type="ECO:0000256" key="15">
    <source>
        <dbReference type="SAM" id="Coils"/>
    </source>
</evidence>
<comment type="subunit">
    <text evidence="13">Heterodimer of AddA and AddB/RexB.</text>
</comment>
<evidence type="ECO:0000256" key="2">
    <source>
        <dbReference type="ARBA" id="ARBA00022741"/>
    </source>
</evidence>
<evidence type="ECO:0000256" key="9">
    <source>
        <dbReference type="ARBA" id="ARBA00023204"/>
    </source>
</evidence>
<keyword evidence="2 13" id="KW-0547">Nucleotide-binding</keyword>
<dbReference type="InterPro" id="IPR014152">
    <property type="entry name" value="AddA"/>
</dbReference>
<comment type="catalytic activity">
    <reaction evidence="12 13">
        <text>ATP + H2O = ADP + phosphate + H(+)</text>
        <dbReference type="Rhea" id="RHEA:13065"/>
        <dbReference type="ChEBI" id="CHEBI:15377"/>
        <dbReference type="ChEBI" id="CHEBI:15378"/>
        <dbReference type="ChEBI" id="CHEBI:30616"/>
        <dbReference type="ChEBI" id="CHEBI:43474"/>
        <dbReference type="ChEBI" id="CHEBI:456216"/>
        <dbReference type="EC" id="5.6.2.4"/>
    </reaction>
</comment>
<dbReference type="InterPro" id="IPR014016">
    <property type="entry name" value="UvrD-like_ATP-bd"/>
</dbReference>
<evidence type="ECO:0000313" key="19">
    <source>
        <dbReference type="Proteomes" id="UP000290273"/>
    </source>
</evidence>
<evidence type="ECO:0000256" key="12">
    <source>
        <dbReference type="ARBA" id="ARBA00048988"/>
    </source>
</evidence>
<evidence type="ECO:0000256" key="5">
    <source>
        <dbReference type="ARBA" id="ARBA00022806"/>
    </source>
</evidence>
<dbReference type="PROSITE" id="PS51198">
    <property type="entry name" value="UVRD_HELICASE_ATP_BIND"/>
    <property type="match status" value="1"/>
</dbReference>
<organism evidence="18 19">
    <name type="scientific">Clostridium tetani</name>
    <dbReference type="NCBI Taxonomy" id="1513"/>
    <lineage>
        <taxon>Bacteria</taxon>
        <taxon>Bacillati</taxon>
        <taxon>Bacillota</taxon>
        <taxon>Clostridia</taxon>
        <taxon>Eubacteriales</taxon>
        <taxon>Clostridiaceae</taxon>
        <taxon>Clostridium</taxon>
    </lineage>
</organism>
<accession>A0ABY0EQP6</accession>
<dbReference type="GO" id="GO:0004386">
    <property type="term" value="F:helicase activity"/>
    <property type="evidence" value="ECO:0007669"/>
    <property type="project" value="UniProtKB-KW"/>
</dbReference>
<dbReference type="EC" id="5.6.2.4" evidence="13"/>
<keyword evidence="6 13" id="KW-0269">Exonuclease</keyword>
<dbReference type="NCBIfam" id="TIGR02785">
    <property type="entry name" value="addA_Gpos"/>
    <property type="match status" value="1"/>
</dbReference>